<dbReference type="Proteomes" id="UP001148018">
    <property type="component" value="Unassembled WGS sequence"/>
</dbReference>
<evidence type="ECO:0000313" key="2">
    <source>
        <dbReference type="EMBL" id="KAJ3592646.1"/>
    </source>
</evidence>
<gene>
    <name evidence="2" type="ORF">NHX12_007773</name>
</gene>
<sequence>MAASASASAPLSILSSGVQLETSRHPPPPGGDEQTSSSSRRRRADLLLQEETRRVTRVKGARDHVDFV</sequence>
<proteinExistence type="predicted"/>
<dbReference type="AlphaFoldDB" id="A0A9Q0IDB7"/>
<protein>
    <submittedName>
        <fullName evidence="2">Uncharacterized protein</fullName>
    </submittedName>
</protein>
<reference evidence="2" key="1">
    <citation type="submission" date="2022-07" db="EMBL/GenBank/DDBJ databases">
        <title>Chromosome-level genome of Muraenolepis orangiensis.</title>
        <authorList>
            <person name="Kim J."/>
        </authorList>
    </citation>
    <scope>NUCLEOTIDE SEQUENCE</scope>
    <source>
        <strain evidence="2">KU_S4_2022</strain>
        <tissue evidence="2">Muscle</tissue>
    </source>
</reference>
<feature type="compositionally biased region" description="Low complexity" evidence="1">
    <location>
        <begin position="1"/>
        <end position="16"/>
    </location>
</feature>
<accession>A0A9Q0IDB7</accession>
<feature type="region of interest" description="Disordered" evidence="1">
    <location>
        <begin position="1"/>
        <end position="68"/>
    </location>
</feature>
<comment type="caution">
    <text evidence="2">The sequence shown here is derived from an EMBL/GenBank/DDBJ whole genome shotgun (WGS) entry which is preliminary data.</text>
</comment>
<keyword evidence="3" id="KW-1185">Reference proteome</keyword>
<dbReference type="EMBL" id="JANIIK010000113">
    <property type="protein sequence ID" value="KAJ3592646.1"/>
    <property type="molecule type" value="Genomic_DNA"/>
</dbReference>
<feature type="compositionally biased region" description="Basic and acidic residues" evidence="1">
    <location>
        <begin position="50"/>
        <end position="68"/>
    </location>
</feature>
<name>A0A9Q0IDB7_9TELE</name>
<organism evidence="2 3">
    <name type="scientific">Muraenolepis orangiensis</name>
    <name type="common">Patagonian moray cod</name>
    <dbReference type="NCBI Taxonomy" id="630683"/>
    <lineage>
        <taxon>Eukaryota</taxon>
        <taxon>Metazoa</taxon>
        <taxon>Chordata</taxon>
        <taxon>Craniata</taxon>
        <taxon>Vertebrata</taxon>
        <taxon>Euteleostomi</taxon>
        <taxon>Actinopterygii</taxon>
        <taxon>Neopterygii</taxon>
        <taxon>Teleostei</taxon>
        <taxon>Neoteleostei</taxon>
        <taxon>Acanthomorphata</taxon>
        <taxon>Zeiogadaria</taxon>
        <taxon>Gadariae</taxon>
        <taxon>Gadiformes</taxon>
        <taxon>Muraenolepidoidei</taxon>
        <taxon>Muraenolepididae</taxon>
        <taxon>Muraenolepis</taxon>
    </lineage>
</organism>
<evidence type="ECO:0000313" key="3">
    <source>
        <dbReference type="Proteomes" id="UP001148018"/>
    </source>
</evidence>
<evidence type="ECO:0000256" key="1">
    <source>
        <dbReference type="SAM" id="MobiDB-lite"/>
    </source>
</evidence>